<keyword evidence="4 10" id="KW-0812">Transmembrane</keyword>
<keyword evidence="13" id="KW-1185">Reference proteome</keyword>
<feature type="transmembrane region" description="Helical" evidence="10">
    <location>
        <begin position="108"/>
        <end position="125"/>
    </location>
</feature>
<evidence type="ECO:0000256" key="8">
    <source>
        <dbReference type="ARBA" id="ARBA00023136"/>
    </source>
</evidence>
<name>A0A7R9KQU9_9ACAR</name>
<dbReference type="InterPro" id="IPR011388">
    <property type="entry name" value="DES1/DES2"/>
</dbReference>
<dbReference type="InterPro" id="IPR013866">
    <property type="entry name" value="Sphingolipid_d4-desaturase_N"/>
</dbReference>
<comment type="subcellular location">
    <subcellularLocation>
        <location evidence="1">Membrane</location>
        <topology evidence="1">Multi-pass membrane protein</topology>
    </subcellularLocation>
</comment>
<dbReference type="Pfam" id="PF00487">
    <property type="entry name" value="FA_desaturase"/>
    <property type="match status" value="1"/>
</dbReference>
<keyword evidence="7 9" id="KW-0443">Lipid metabolism</keyword>
<dbReference type="Pfam" id="PF08557">
    <property type="entry name" value="Lipid_DES"/>
    <property type="match status" value="1"/>
</dbReference>
<dbReference type="EC" id="1.14.19.17" evidence="3"/>
<sequence length="366" mass="42139">MGAQVSRRDYEWSYTDEPHATRRQLILAKYPQIKELMRVDPNFKWTVLLMVFTQIVSFYLLRNVTSFWLLFLFGYCFGGVINHSLMLAIHEISHNQAFGASKPLANKLFGMVANLPIGFPFSVSFKKYHLEHHRYQGDDVLDTDIPSRLEARLFTTTATKVLWVLLQPFFYALRPLFVHPKQPTLLELLNFVVQLSFNYTIAQTCGWHVVAYMVCGSLIAMGLHPVAGHFISEHYIMFKENKDLVLKYSGNELQNGVYVSNGKLLIPETCSYYGILNAITFNVGYHVEHHDFPSIPGTLLPRVRQIAPEYYDSLCSHTSWSYVIWKYIIDPEVGPFARVKRPHRDPNAKLNQFITEHSNGVKAAKD</sequence>
<evidence type="ECO:0000256" key="10">
    <source>
        <dbReference type="SAM" id="Phobius"/>
    </source>
</evidence>
<evidence type="ECO:0000256" key="9">
    <source>
        <dbReference type="PIRNR" id="PIRNR017228"/>
    </source>
</evidence>
<comment type="similarity">
    <text evidence="2 9">Belongs to the fatty acid desaturase type 1 family. DEGS subfamily.</text>
</comment>
<evidence type="ECO:0000259" key="11">
    <source>
        <dbReference type="SMART" id="SM01269"/>
    </source>
</evidence>
<dbReference type="PANTHER" id="PTHR12879">
    <property type="entry name" value="SPHINGOLIPID DELTA 4 DESATURASE/C-4 HYDROXYLASE PROTEIN DES2"/>
    <property type="match status" value="1"/>
</dbReference>
<dbReference type="GO" id="GO:0016020">
    <property type="term" value="C:membrane"/>
    <property type="evidence" value="ECO:0007669"/>
    <property type="project" value="UniProtKB-SubCell"/>
</dbReference>
<dbReference type="EMBL" id="CAJPIZ010004615">
    <property type="protein sequence ID" value="CAG2107722.1"/>
    <property type="molecule type" value="Genomic_DNA"/>
</dbReference>
<protein>
    <recommendedName>
        <fullName evidence="3">sphingolipid 4-desaturase</fullName>
        <ecNumber evidence="3">1.14.19.17</ecNumber>
    </recommendedName>
</protein>
<evidence type="ECO:0000256" key="7">
    <source>
        <dbReference type="ARBA" id="ARBA00023098"/>
    </source>
</evidence>
<keyword evidence="8 9" id="KW-0472">Membrane</keyword>
<dbReference type="SMART" id="SM01269">
    <property type="entry name" value="Lipid_DES"/>
    <property type="match status" value="1"/>
</dbReference>
<accession>A0A7R9KQU9</accession>
<keyword evidence="5 10" id="KW-1133">Transmembrane helix</keyword>
<reference evidence="12" key="1">
    <citation type="submission" date="2020-11" db="EMBL/GenBank/DDBJ databases">
        <authorList>
            <person name="Tran Van P."/>
        </authorList>
    </citation>
    <scope>NUCLEOTIDE SEQUENCE</scope>
</reference>
<evidence type="ECO:0000256" key="4">
    <source>
        <dbReference type="ARBA" id="ARBA00022692"/>
    </source>
</evidence>
<evidence type="ECO:0000256" key="1">
    <source>
        <dbReference type="ARBA" id="ARBA00004141"/>
    </source>
</evidence>
<keyword evidence="6 9" id="KW-0560">Oxidoreductase</keyword>
<gene>
    <name evidence="12" type="ORF">OSB1V03_LOCUS7722</name>
</gene>
<evidence type="ECO:0000256" key="6">
    <source>
        <dbReference type="ARBA" id="ARBA00023002"/>
    </source>
</evidence>
<evidence type="ECO:0000256" key="3">
    <source>
        <dbReference type="ARBA" id="ARBA00012021"/>
    </source>
</evidence>
<proteinExistence type="inferred from homology"/>
<dbReference type="GO" id="GO:0046513">
    <property type="term" value="P:ceramide biosynthetic process"/>
    <property type="evidence" value="ECO:0007669"/>
    <property type="project" value="TreeGrafter"/>
</dbReference>
<evidence type="ECO:0000313" key="12">
    <source>
        <dbReference type="EMBL" id="CAD7627292.1"/>
    </source>
</evidence>
<feature type="transmembrane region" description="Helical" evidence="10">
    <location>
        <begin position="209"/>
        <end position="232"/>
    </location>
</feature>
<dbReference type="AlphaFoldDB" id="A0A7R9KQU9"/>
<dbReference type="Proteomes" id="UP000759131">
    <property type="component" value="Unassembled WGS sequence"/>
</dbReference>
<evidence type="ECO:0000256" key="5">
    <source>
        <dbReference type="ARBA" id="ARBA00022989"/>
    </source>
</evidence>
<evidence type="ECO:0000256" key="2">
    <source>
        <dbReference type="ARBA" id="ARBA00006146"/>
    </source>
</evidence>
<organism evidence="12">
    <name type="scientific">Medioppia subpectinata</name>
    <dbReference type="NCBI Taxonomy" id="1979941"/>
    <lineage>
        <taxon>Eukaryota</taxon>
        <taxon>Metazoa</taxon>
        <taxon>Ecdysozoa</taxon>
        <taxon>Arthropoda</taxon>
        <taxon>Chelicerata</taxon>
        <taxon>Arachnida</taxon>
        <taxon>Acari</taxon>
        <taxon>Acariformes</taxon>
        <taxon>Sarcoptiformes</taxon>
        <taxon>Oribatida</taxon>
        <taxon>Brachypylina</taxon>
        <taxon>Oppioidea</taxon>
        <taxon>Oppiidae</taxon>
        <taxon>Medioppia</taxon>
    </lineage>
</organism>
<feature type="domain" description="Sphingolipid delta4-desaturase N-terminal" evidence="11">
    <location>
        <begin position="5"/>
        <end position="43"/>
    </location>
</feature>
<dbReference type="GO" id="GO:0042284">
    <property type="term" value="F:sphingolipid delta-4 desaturase activity"/>
    <property type="evidence" value="ECO:0007669"/>
    <property type="project" value="UniProtKB-UniRule"/>
</dbReference>
<evidence type="ECO:0000313" key="13">
    <source>
        <dbReference type="Proteomes" id="UP000759131"/>
    </source>
</evidence>
<feature type="transmembrane region" description="Helical" evidence="10">
    <location>
        <begin position="67"/>
        <end position="88"/>
    </location>
</feature>
<dbReference type="PIRSF" id="PIRSF017228">
    <property type="entry name" value="Sphnglp_dlt4_des"/>
    <property type="match status" value="1"/>
</dbReference>
<dbReference type="InterPro" id="IPR005804">
    <property type="entry name" value="FA_desaturase_dom"/>
</dbReference>
<dbReference type="OrthoDB" id="200948at2759"/>
<dbReference type="EMBL" id="OC859190">
    <property type="protein sequence ID" value="CAD7627292.1"/>
    <property type="molecule type" value="Genomic_DNA"/>
</dbReference>
<dbReference type="CDD" id="cd03508">
    <property type="entry name" value="Delta4-sphingolipid-FADS-like"/>
    <property type="match status" value="1"/>
</dbReference>
<dbReference type="PANTHER" id="PTHR12879:SF8">
    <property type="entry name" value="SPHINGOLIPID DELTA(4)-DESATURASE DES1"/>
    <property type="match status" value="1"/>
</dbReference>